<dbReference type="STRING" id="583355.Caka_0093"/>
<evidence type="ECO:0000256" key="1">
    <source>
        <dbReference type="ARBA" id="ARBA00001974"/>
    </source>
</evidence>
<reference evidence="6 7" key="1">
    <citation type="journal article" date="2010" name="Stand. Genomic Sci.">
        <title>Complete genome sequence of Coraliomargarita akajimensis type strain (04OKA010-24).</title>
        <authorList>
            <person name="Mavromatis K."/>
            <person name="Abt B."/>
            <person name="Brambilla E."/>
            <person name="Lapidus A."/>
            <person name="Copeland A."/>
            <person name="Deshpande S."/>
            <person name="Nolan M."/>
            <person name="Lucas S."/>
            <person name="Tice H."/>
            <person name="Cheng J.F."/>
            <person name="Han C."/>
            <person name="Detter J.C."/>
            <person name="Woyke T."/>
            <person name="Goodwin L."/>
            <person name="Pitluck S."/>
            <person name="Held B."/>
            <person name="Brettin T."/>
            <person name="Tapia R."/>
            <person name="Ivanova N."/>
            <person name="Mikhailova N."/>
            <person name="Pati A."/>
            <person name="Liolios K."/>
            <person name="Chen A."/>
            <person name="Palaniappan K."/>
            <person name="Land M."/>
            <person name="Hauser L."/>
            <person name="Chang Y.J."/>
            <person name="Jeffries C.D."/>
            <person name="Rohde M."/>
            <person name="Goker M."/>
            <person name="Bristow J."/>
            <person name="Eisen J.A."/>
            <person name="Markowitz V."/>
            <person name="Hugenholtz P."/>
            <person name="Klenk H.P."/>
            <person name="Kyrpides N.C."/>
        </authorList>
    </citation>
    <scope>NUCLEOTIDE SEQUENCE [LARGE SCALE GENOMIC DNA]</scope>
    <source>
        <strain evidence="7">DSM 45221 / IAM 15411 / JCM 23193 / KCTC 12865</strain>
    </source>
</reference>
<evidence type="ECO:0000256" key="3">
    <source>
        <dbReference type="ARBA" id="ARBA00022827"/>
    </source>
</evidence>
<evidence type="ECO:0000259" key="5">
    <source>
        <dbReference type="Pfam" id="PF02525"/>
    </source>
</evidence>
<evidence type="ECO:0000256" key="2">
    <source>
        <dbReference type="ARBA" id="ARBA00022630"/>
    </source>
</evidence>
<dbReference type="OrthoDB" id="652200at2"/>
<dbReference type="RefSeq" id="WP_013041848.1">
    <property type="nucleotide sequence ID" value="NC_014008.1"/>
</dbReference>
<gene>
    <name evidence="6" type="ordered locus">Caka_0093</name>
</gene>
<dbReference type="PANTHER" id="PTHR46305">
    <property type="match status" value="1"/>
</dbReference>
<dbReference type="InterPro" id="IPR052397">
    <property type="entry name" value="NADPH-QR_MdaB"/>
</dbReference>
<protein>
    <submittedName>
        <fullName evidence="6">NAD(P)H dehydrogenase (Quinone)</fullName>
    </submittedName>
</protein>
<keyword evidence="7" id="KW-1185">Reference proteome</keyword>
<dbReference type="EMBL" id="CP001998">
    <property type="protein sequence ID" value="ADE53122.1"/>
    <property type="molecule type" value="Genomic_DNA"/>
</dbReference>
<dbReference type="SUPFAM" id="SSF52218">
    <property type="entry name" value="Flavoproteins"/>
    <property type="match status" value="1"/>
</dbReference>
<proteinExistence type="inferred from homology"/>
<accession>D5EL20</accession>
<dbReference type="InterPro" id="IPR003680">
    <property type="entry name" value="Flavodoxin_fold"/>
</dbReference>
<name>D5EL20_CORAD</name>
<dbReference type="KEGG" id="caa:Caka_0093"/>
<dbReference type="PANTHER" id="PTHR46305:SF3">
    <property type="entry name" value="NADPH:QUINONE OXIDOREDUCTASE MDAB"/>
    <property type="match status" value="1"/>
</dbReference>
<dbReference type="Pfam" id="PF02525">
    <property type="entry name" value="Flavodoxin_2"/>
    <property type="match status" value="1"/>
</dbReference>
<organism evidence="6 7">
    <name type="scientific">Coraliomargarita akajimensis (strain DSM 45221 / IAM 15411 / JCM 23193 / KCTC 12865 / 04OKA010-24)</name>
    <dbReference type="NCBI Taxonomy" id="583355"/>
    <lineage>
        <taxon>Bacteria</taxon>
        <taxon>Pseudomonadati</taxon>
        <taxon>Verrucomicrobiota</taxon>
        <taxon>Opitutia</taxon>
        <taxon>Puniceicoccales</taxon>
        <taxon>Coraliomargaritaceae</taxon>
        <taxon>Coraliomargarita</taxon>
    </lineage>
</organism>
<comment type="similarity">
    <text evidence="4">Belongs to the oxidoreductase MdaB family.</text>
</comment>
<dbReference type="Gene3D" id="3.40.50.360">
    <property type="match status" value="1"/>
</dbReference>
<feature type="domain" description="Flavodoxin-like fold" evidence="5">
    <location>
        <begin position="3"/>
        <end position="191"/>
    </location>
</feature>
<dbReference type="InterPro" id="IPR029039">
    <property type="entry name" value="Flavoprotein-like_sf"/>
</dbReference>
<evidence type="ECO:0000313" key="6">
    <source>
        <dbReference type="EMBL" id="ADE53122.1"/>
    </source>
</evidence>
<evidence type="ECO:0000256" key="4">
    <source>
        <dbReference type="ARBA" id="ARBA00037981"/>
    </source>
</evidence>
<dbReference type="eggNOG" id="COG2249">
    <property type="taxonomic scope" value="Bacteria"/>
</dbReference>
<keyword evidence="2" id="KW-0285">Flavoprotein</keyword>
<dbReference type="HOGENOM" id="CLU_083846_0_0_0"/>
<sequence>MQHALIINAHQRYEGFAEGKLNHYFASIIQEVLEAASYSVQVSQLEQGYDLEQSIAQHEWADLIILQTPAYWFGTPWIHKRYIDEVFTTAMSQNRLAKDDGRTRSDSSQQYGSGGLLQGKRFMISSTWNAPADAFNDPDQALLQGRSVDDVFYPVMASYRFCGATILPTFASHDVYKAPDIQADAERLKKQLRSIIST</sequence>
<dbReference type="Proteomes" id="UP000000925">
    <property type="component" value="Chromosome"/>
</dbReference>
<comment type="cofactor">
    <cofactor evidence="1">
        <name>FAD</name>
        <dbReference type="ChEBI" id="CHEBI:57692"/>
    </cofactor>
</comment>
<keyword evidence="3" id="KW-0274">FAD</keyword>
<dbReference type="AlphaFoldDB" id="D5EL20"/>
<evidence type="ECO:0000313" key="7">
    <source>
        <dbReference type="Proteomes" id="UP000000925"/>
    </source>
</evidence>